<dbReference type="STRING" id="229921.ADN01_14390"/>
<dbReference type="Gene3D" id="3.40.30.10">
    <property type="entry name" value="Glutaredoxin"/>
    <property type="match status" value="1"/>
</dbReference>
<dbReference type="Pfam" id="PF00578">
    <property type="entry name" value="AhpC-TSA"/>
    <property type="match status" value="1"/>
</dbReference>
<reference evidence="2 3" key="1">
    <citation type="submission" date="2015-07" db="EMBL/GenBank/DDBJ databases">
        <title>Genome sequence of Levilinea saccharolytica DSM 16555.</title>
        <authorList>
            <person name="Hemp J."/>
            <person name="Ward L.M."/>
            <person name="Pace L.A."/>
            <person name="Fischer W.W."/>
        </authorList>
    </citation>
    <scope>NUCLEOTIDE SEQUENCE [LARGE SCALE GENOMIC DNA]</scope>
    <source>
        <strain evidence="2 3">KIBI-1</strain>
    </source>
</reference>
<keyword evidence="2" id="KW-0575">Peroxidase</keyword>
<evidence type="ECO:0000313" key="3">
    <source>
        <dbReference type="Proteomes" id="UP000050501"/>
    </source>
</evidence>
<gene>
    <name evidence="2" type="ORF">ADN01_14390</name>
</gene>
<dbReference type="SUPFAM" id="SSF52833">
    <property type="entry name" value="Thioredoxin-like"/>
    <property type="match status" value="1"/>
</dbReference>
<dbReference type="PATRIC" id="fig|229921.5.peg.2049"/>
<organism evidence="2 3">
    <name type="scientific">Levilinea saccharolytica</name>
    <dbReference type="NCBI Taxonomy" id="229921"/>
    <lineage>
        <taxon>Bacteria</taxon>
        <taxon>Bacillati</taxon>
        <taxon>Chloroflexota</taxon>
        <taxon>Anaerolineae</taxon>
        <taxon>Anaerolineales</taxon>
        <taxon>Anaerolineaceae</taxon>
        <taxon>Levilinea</taxon>
    </lineage>
</organism>
<dbReference type="OrthoDB" id="9809733at2"/>
<dbReference type="InterPro" id="IPR036249">
    <property type="entry name" value="Thioredoxin-like_sf"/>
</dbReference>
<proteinExistence type="predicted"/>
<dbReference type="EMBL" id="LGCM01000048">
    <property type="protein sequence ID" value="KPL79554.1"/>
    <property type="molecule type" value="Genomic_DNA"/>
</dbReference>
<evidence type="ECO:0000259" key="1">
    <source>
        <dbReference type="Pfam" id="PF00578"/>
    </source>
</evidence>
<dbReference type="InterPro" id="IPR000866">
    <property type="entry name" value="AhpC/TSA"/>
</dbReference>
<sequence>MAQLRQDYSKFVDRQVEVVVVGPEDAAGFAKYWEKENLPFIGLPDPKASVLKLYGQEVNLFKLGRMPAQVLIDRAGVARFVHYGHSMSDIPSNDEILTLAELLNTEVSPA</sequence>
<comment type="caution">
    <text evidence="2">The sequence shown here is derived from an EMBL/GenBank/DDBJ whole genome shotgun (WGS) entry which is preliminary data.</text>
</comment>
<accession>A0A0N8GP05</accession>
<dbReference type="GO" id="GO:0004601">
    <property type="term" value="F:peroxidase activity"/>
    <property type="evidence" value="ECO:0007669"/>
    <property type="project" value="UniProtKB-KW"/>
</dbReference>
<feature type="domain" description="Alkyl hydroperoxide reductase subunit C/ Thiol specific antioxidant" evidence="1">
    <location>
        <begin position="1"/>
        <end position="79"/>
    </location>
</feature>
<keyword evidence="2" id="KW-0560">Oxidoreductase</keyword>
<keyword evidence="3" id="KW-1185">Reference proteome</keyword>
<evidence type="ECO:0000313" key="2">
    <source>
        <dbReference type="EMBL" id="KPL79554.1"/>
    </source>
</evidence>
<protein>
    <submittedName>
        <fullName evidence="2">Thioredoxin peroxidase</fullName>
    </submittedName>
</protein>
<dbReference type="AlphaFoldDB" id="A0A0N8GP05"/>
<name>A0A0N8GP05_9CHLR</name>
<dbReference type="Proteomes" id="UP000050501">
    <property type="component" value="Unassembled WGS sequence"/>
</dbReference>